<evidence type="ECO:0000313" key="7">
    <source>
        <dbReference type="EMBL" id="KAJ4974765.1"/>
    </source>
</evidence>
<evidence type="ECO:0000256" key="1">
    <source>
        <dbReference type="ARBA" id="ARBA00004141"/>
    </source>
</evidence>
<feature type="domain" description="Major facilitator superfamily (MFS) profile" evidence="6">
    <location>
        <begin position="1"/>
        <end position="171"/>
    </location>
</feature>
<feature type="transmembrane region" description="Helical" evidence="5">
    <location>
        <begin position="39"/>
        <end position="58"/>
    </location>
</feature>
<feature type="transmembrane region" description="Helical" evidence="5">
    <location>
        <begin position="152"/>
        <end position="170"/>
    </location>
</feature>
<comment type="subcellular location">
    <subcellularLocation>
        <location evidence="1">Membrane</location>
        <topology evidence="1">Multi-pass membrane protein</topology>
    </subcellularLocation>
</comment>
<organism evidence="7 8">
    <name type="scientific">Protea cynaroides</name>
    <dbReference type="NCBI Taxonomy" id="273540"/>
    <lineage>
        <taxon>Eukaryota</taxon>
        <taxon>Viridiplantae</taxon>
        <taxon>Streptophyta</taxon>
        <taxon>Embryophyta</taxon>
        <taxon>Tracheophyta</taxon>
        <taxon>Spermatophyta</taxon>
        <taxon>Magnoliopsida</taxon>
        <taxon>Proteales</taxon>
        <taxon>Proteaceae</taxon>
        <taxon>Protea</taxon>
    </lineage>
</organism>
<evidence type="ECO:0000259" key="6">
    <source>
        <dbReference type="PROSITE" id="PS50850"/>
    </source>
</evidence>
<dbReference type="GO" id="GO:0016020">
    <property type="term" value="C:membrane"/>
    <property type="evidence" value="ECO:0007669"/>
    <property type="project" value="UniProtKB-SubCell"/>
</dbReference>
<dbReference type="InterPro" id="IPR005828">
    <property type="entry name" value="MFS_sugar_transport-like"/>
</dbReference>
<dbReference type="InterPro" id="IPR036259">
    <property type="entry name" value="MFS_trans_sf"/>
</dbReference>
<keyword evidence="2 5" id="KW-0812">Transmembrane</keyword>
<evidence type="ECO:0000256" key="3">
    <source>
        <dbReference type="ARBA" id="ARBA00022989"/>
    </source>
</evidence>
<dbReference type="OrthoDB" id="433512at2759"/>
<evidence type="ECO:0000256" key="5">
    <source>
        <dbReference type="SAM" id="Phobius"/>
    </source>
</evidence>
<dbReference type="Proteomes" id="UP001141806">
    <property type="component" value="Unassembled WGS sequence"/>
</dbReference>
<reference evidence="7" key="1">
    <citation type="journal article" date="2023" name="Plant J.">
        <title>The genome of the king protea, Protea cynaroides.</title>
        <authorList>
            <person name="Chang J."/>
            <person name="Duong T.A."/>
            <person name="Schoeman C."/>
            <person name="Ma X."/>
            <person name="Roodt D."/>
            <person name="Barker N."/>
            <person name="Li Z."/>
            <person name="Van de Peer Y."/>
            <person name="Mizrachi E."/>
        </authorList>
    </citation>
    <scope>NUCLEOTIDE SEQUENCE</scope>
    <source>
        <tissue evidence="7">Young leaves</tissue>
    </source>
</reference>
<dbReference type="SUPFAM" id="SSF103473">
    <property type="entry name" value="MFS general substrate transporter"/>
    <property type="match status" value="1"/>
</dbReference>
<feature type="transmembrane region" description="Helical" evidence="5">
    <location>
        <begin position="12"/>
        <end position="33"/>
    </location>
</feature>
<evidence type="ECO:0000256" key="4">
    <source>
        <dbReference type="ARBA" id="ARBA00023136"/>
    </source>
</evidence>
<dbReference type="EMBL" id="JAMYWD010000004">
    <property type="protein sequence ID" value="KAJ4974765.1"/>
    <property type="molecule type" value="Genomic_DNA"/>
</dbReference>
<dbReference type="InterPro" id="IPR020846">
    <property type="entry name" value="MFS_dom"/>
</dbReference>
<dbReference type="Gene3D" id="1.20.1250.20">
    <property type="entry name" value="MFS general substrate transporter like domains"/>
    <property type="match status" value="1"/>
</dbReference>
<evidence type="ECO:0000313" key="8">
    <source>
        <dbReference type="Proteomes" id="UP001141806"/>
    </source>
</evidence>
<name>A0A9Q0KQF2_9MAGN</name>
<dbReference type="GO" id="GO:0022857">
    <property type="term" value="F:transmembrane transporter activity"/>
    <property type="evidence" value="ECO:0007669"/>
    <property type="project" value="InterPro"/>
</dbReference>
<comment type="caution">
    <text evidence="7">The sequence shown here is derived from an EMBL/GenBank/DDBJ whole genome shotgun (WGS) entry which is preliminary data.</text>
</comment>
<sequence>MSALQETYMVARAQTIIALCGTIPGYWFTVAFIDYIGRFVIQLMGFFMMTVFILGLAIPYNTYWKISSHTTGFIVMYVFTFFFSNFGPNGTTFVVPGEIFPARLRSTCHGILTACGKAGAIVRAFGFLYATESPIKALDDPGHAPGIGVQNALYVFCGHQLLGLFIYILGA</sequence>
<dbReference type="AlphaFoldDB" id="A0A9Q0KQF2"/>
<protein>
    <recommendedName>
        <fullName evidence="6">Major facilitator superfamily (MFS) profile domain-containing protein</fullName>
    </recommendedName>
</protein>
<accession>A0A9Q0KQF2</accession>
<keyword evidence="8" id="KW-1185">Reference proteome</keyword>
<feature type="transmembrane region" description="Helical" evidence="5">
    <location>
        <begin position="70"/>
        <end position="87"/>
    </location>
</feature>
<dbReference type="PROSITE" id="PS50850">
    <property type="entry name" value="MFS"/>
    <property type="match status" value="1"/>
</dbReference>
<gene>
    <name evidence="7" type="ORF">NE237_007939</name>
</gene>
<proteinExistence type="predicted"/>
<evidence type="ECO:0000256" key="2">
    <source>
        <dbReference type="ARBA" id="ARBA00022692"/>
    </source>
</evidence>
<keyword evidence="4 5" id="KW-0472">Membrane</keyword>
<dbReference type="Pfam" id="PF00083">
    <property type="entry name" value="Sugar_tr"/>
    <property type="match status" value="1"/>
</dbReference>
<keyword evidence="3 5" id="KW-1133">Transmembrane helix</keyword>
<dbReference type="PANTHER" id="PTHR24064">
    <property type="entry name" value="SOLUTE CARRIER FAMILY 22 MEMBER"/>
    <property type="match status" value="1"/>
</dbReference>